<reference evidence="3" key="1">
    <citation type="submission" date="2021-02" db="EMBL/GenBank/DDBJ databases">
        <authorList>
            <person name="Nowell W R."/>
        </authorList>
    </citation>
    <scope>NUCLEOTIDE SEQUENCE</scope>
</reference>
<evidence type="ECO:0000256" key="1">
    <source>
        <dbReference type="SAM" id="MobiDB-lite"/>
    </source>
</evidence>
<dbReference type="EMBL" id="CAJOBI010000078">
    <property type="protein sequence ID" value="CAF3791486.1"/>
    <property type="molecule type" value="Genomic_DNA"/>
</dbReference>
<dbReference type="Proteomes" id="UP000681720">
    <property type="component" value="Unassembled WGS sequence"/>
</dbReference>
<evidence type="ECO:0000313" key="3">
    <source>
        <dbReference type="EMBL" id="CAF2121368.1"/>
    </source>
</evidence>
<comment type="caution">
    <text evidence="3">The sequence shown here is derived from an EMBL/GenBank/DDBJ whole genome shotgun (WGS) entry which is preliminary data.</text>
</comment>
<dbReference type="Proteomes" id="UP000681967">
    <property type="component" value="Unassembled WGS sequence"/>
</dbReference>
<sequence>MKLSLVRLSGGDADVPAHIRQQMATNWYVRHFNSYTTRGRANSVIAVIGGWFLFGYSMSKWSQSRKAKQIASEPAKQAAPAPHASSAQKGGHH</sequence>
<evidence type="ECO:0000313" key="7">
    <source>
        <dbReference type="Proteomes" id="UP000663824"/>
    </source>
</evidence>
<dbReference type="AlphaFoldDB" id="A0A816V421"/>
<proteinExistence type="predicted"/>
<gene>
    <name evidence="4" type="ORF">BYL167_LOCUS276</name>
    <name evidence="2" type="ORF">CJN711_LOCUS35781</name>
    <name evidence="5" type="ORF">GIL414_LOCUS566</name>
    <name evidence="3" type="ORF">MBJ925_LOCUS25971</name>
    <name evidence="6" type="ORF">SMN809_LOCUS657</name>
</gene>
<feature type="region of interest" description="Disordered" evidence="1">
    <location>
        <begin position="66"/>
        <end position="93"/>
    </location>
</feature>
<evidence type="ECO:0000313" key="5">
    <source>
        <dbReference type="EMBL" id="CAF3791372.1"/>
    </source>
</evidence>
<dbReference type="Proteomes" id="UP000663824">
    <property type="component" value="Unassembled WGS sequence"/>
</dbReference>
<dbReference type="Proteomes" id="UP000676336">
    <property type="component" value="Unassembled WGS sequence"/>
</dbReference>
<feature type="compositionally biased region" description="Low complexity" evidence="1">
    <location>
        <begin position="75"/>
        <end position="93"/>
    </location>
</feature>
<dbReference type="EMBL" id="CAJNRE010013791">
    <property type="protein sequence ID" value="CAF2121368.1"/>
    <property type="molecule type" value="Genomic_DNA"/>
</dbReference>
<evidence type="ECO:0000313" key="4">
    <source>
        <dbReference type="EMBL" id="CAF3749979.1"/>
    </source>
</evidence>
<dbReference type="Pfam" id="PF14960">
    <property type="entry name" value="ATP_synth_reg"/>
    <property type="match status" value="1"/>
</dbReference>
<dbReference type="Proteomes" id="UP000663855">
    <property type="component" value="Unassembled WGS sequence"/>
</dbReference>
<dbReference type="EMBL" id="CAJOBH010000024">
    <property type="protein sequence ID" value="CAF3749979.1"/>
    <property type="molecule type" value="Genomic_DNA"/>
</dbReference>
<name>A0A816V421_9BILA</name>
<organism evidence="3 7">
    <name type="scientific">Rotaria magnacalcarata</name>
    <dbReference type="NCBI Taxonomy" id="392030"/>
    <lineage>
        <taxon>Eukaryota</taxon>
        <taxon>Metazoa</taxon>
        <taxon>Spiralia</taxon>
        <taxon>Gnathifera</taxon>
        <taxon>Rotifera</taxon>
        <taxon>Eurotatoria</taxon>
        <taxon>Bdelloidea</taxon>
        <taxon>Philodinida</taxon>
        <taxon>Philodinidae</taxon>
        <taxon>Rotaria</taxon>
    </lineage>
</organism>
<protein>
    <submittedName>
        <fullName evidence="3">Uncharacterized protein</fullName>
    </submittedName>
</protein>
<dbReference type="EMBL" id="CAJNOV010017224">
    <property type="protein sequence ID" value="CAF1604949.1"/>
    <property type="molecule type" value="Genomic_DNA"/>
</dbReference>
<dbReference type="EMBL" id="CAJOBJ010000068">
    <property type="protein sequence ID" value="CAF3791372.1"/>
    <property type="molecule type" value="Genomic_DNA"/>
</dbReference>
<evidence type="ECO:0000313" key="2">
    <source>
        <dbReference type="EMBL" id="CAF1604949.1"/>
    </source>
</evidence>
<accession>A0A816V421</accession>
<evidence type="ECO:0000313" key="6">
    <source>
        <dbReference type="EMBL" id="CAF3791486.1"/>
    </source>
</evidence>
<dbReference type="InterPro" id="IPR009125">
    <property type="entry name" value="ATPMK"/>
</dbReference>